<organism evidence="1 2">
    <name type="scientific">Camelimonas lactis</name>
    <dbReference type="NCBI Taxonomy" id="659006"/>
    <lineage>
        <taxon>Bacteria</taxon>
        <taxon>Pseudomonadati</taxon>
        <taxon>Pseudomonadota</taxon>
        <taxon>Alphaproteobacteria</taxon>
        <taxon>Hyphomicrobiales</taxon>
        <taxon>Chelatococcaceae</taxon>
        <taxon>Camelimonas</taxon>
    </lineage>
</organism>
<comment type="caution">
    <text evidence="1">The sequence shown here is derived from an EMBL/GenBank/DDBJ whole genome shotgun (WGS) entry which is preliminary data.</text>
</comment>
<gene>
    <name evidence="1" type="ORF">EV666_13217</name>
</gene>
<dbReference type="EMBL" id="SLWL01000032">
    <property type="protein sequence ID" value="TCO07536.1"/>
    <property type="molecule type" value="Genomic_DNA"/>
</dbReference>
<dbReference type="AlphaFoldDB" id="A0A4R2GGS4"/>
<protein>
    <submittedName>
        <fullName evidence="1">Uncharacterized protein</fullName>
    </submittedName>
</protein>
<dbReference type="Proteomes" id="UP000294881">
    <property type="component" value="Unassembled WGS sequence"/>
</dbReference>
<reference evidence="1 2" key="1">
    <citation type="submission" date="2019-03" db="EMBL/GenBank/DDBJ databases">
        <title>Genomic Encyclopedia of Type Strains, Phase IV (KMG-IV): sequencing the most valuable type-strain genomes for metagenomic binning, comparative biology and taxonomic classification.</title>
        <authorList>
            <person name="Goeker M."/>
        </authorList>
    </citation>
    <scope>NUCLEOTIDE SEQUENCE [LARGE SCALE GENOMIC DNA]</scope>
    <source>
        <strain evidence="1 2">DSM 22958</strain>
    </source>
</reference>
<name>A0A4R2GGS4_9HYPH</name>
<evidence type="ECO:0000313" key="2">
    <source>
        <dbReference type="Proteomes" id="UP000294881"/>
    </source>
</evidence>
<sequence length="80" mass="8939">MPATVTITEDHAVRIHELARRLDIIVEDLLSDMTDVVKTLPADLAAVAQREFERMPTLISLADESVCELLGLTRTIYGKF</sequence>
<dbReference type="RefSeq" id="WP_132010905.1">
    <property type="nucleotide sequence ID" value="NZ_SLWL01000032.1"/>
</dbReference>
<keyword evidence="2" id="KW-1185">Reference proteome</keyword>
<accession>A0A4R2GGS4</accession>
<proteinExistence type="predicted"/>
<evidence type="ECO:0000313" key="1">
    <source>
        <dbReference type="EMBL" id="TCO07536.1"/>
    </source>
</evidence>